<gene>
    <name evidence="2" type="ORF">SAMN05421761_1085</name>
</gene>
<dbReference type="EMBL" id="FTOP01000008">
    <property type="protein sequence ID" value="SIS91310.1"/>
    <property type="molecule type" value="Genomic_DNA"/>
</dbReference>
<dbReference type="OrthoDB" id="740398at2"/>
<dbReference type="STRING" id="529505.SAMN05421761_1085"/>
<evidence type="ECO:0000313" key="2">
    <source>
        <dbReference type="EMBL" id="SIS91310.1"/>
    </source>
</evidence>
<organism evidence="2 3">
    <name type="scientific">Belliella pelovolcani</name>
    <dbReference type="NCBI Taxonomy" id="529505"/>
    <lineage>
        <taxon>Bacteria</taxon>
        <taxon>Pseudomonadati</taxon>
        <taxon>Bacteroidota</taxon>
        <taxon>Cytophagia</taxon>
        <taxon>Cytophagales</taxon>
        <taxon>Cyclobacteriaceae</taxon>
        <taxon>Belliella</taxon>
    </lineage>
</organism>
<accession>A0A1N7MYZ8</accession>
<dbReference type="InterPro" id="IPR002611">
    <property type="entry name" value="IstB_ATP-bd"/>
</dbReference>
<dbReference type="AlphaFoldDB" id="A0A1N7MYZ8"/>
<protein>
    <submittedName>
        <fullName evidence="2">IstB-like ATP binding protein</fullName>
    </submittedName>
</protein>
<evidence type="ECO:0000313" key="3">
    <source>
        <dbReference type="Proteomes" id="UP000186026"/>
    </source>
</evidence>
<dbReference type="Proteomes" id="UP000186026">
    <property type="component" value="Unassembled WGS sequence"/>
</dbReference>
<sequence length="263" mass="31080">MEKFEKDGKWDGLKGYITNTNLGKDEIIENYNNLWEIEKAIRITKNEIKVRPIFHYKQRRIEAHISIAFVAYKVYKELERQLSEKGSKLSPQKTIEIAKGIYTVEMQLKSSGKKLRKTLFLNESQQNWQKYSVFDFRCLSVEVRKNFCFRIKQPLYLQNKMLLMEIIVDRQVKKSTIITFQIPVSAWYEIIEDQTFVDANLDRIVHVALRIVLKGESLRSKRNINQVKQEIMAKSVKVGLTNFEVKFLPRNSPCDLEEIVQRI</sequence>
<dbReference type="RefSeq" id="WP_076501124.1">
    <property type="nucleotide sequence ID" value="NZ_FTOP01000008.1"/>
</dbReference>
<keyword evidence="3" id="KW-1185">Reference proteome</keyword>
<proteinExistence type="predicted"/>
<dbReference type="Pfam" id="PF01695">
    <property type="entry name" value="IstB_IS21"/>
    <property type="match status" value="1"/>
</dbReference>
<dbReference type="Gene3D" id="3.40.50.300">
    <property type="entry name" value="P-loop containing nucleotide triphosphate hydrolases"/>
    <property type="match status" value="1"/>
</dbReference>
<evidence type="ECO:0000259" key="1">
    <source>
        <dbReference type="Pfam" id="PF01695"/>
    </source>
</evidence>
<reference evidence="3" key="1">
    <citation type="submission" date="2017-01" db="EMBL/GenBank/DDBJ databases">
        <authorList>
            <person name="Varghese N."/>
            <person name="Submissions S."/>
        </authorList>
    </citation>
    <scope>NUCLEOTIDE SEQUENCE [LARGE SCALE GENOMIC DNA]</scope>
    <source>
        <strain evidence="3">DSM 46698</strain>
    </source>
</reference>
<dbReference type="GO" id="GO:0005524">
    <property type="term" value="F:ATP binding"/>
    <property type="evidence" value="ECO:0007669"/>
    <property type="project" value="InterPro"/>
</dbReference>
<dbReference type="InterPro" id="IPR027417">
    <property type="entry name" value="P-loop_NTPase"/>
</dbReference>
<feature type="domain" description="IstB-like ATP-binding" evidence="1">
    <location>
        <begin position="153"/>
        <end position="223"/>
    </location>
</feature>
<name>A0A1N7MYZ8_9BACT</name>